<reference evidence="1" key="1">
    <citation type="journal article" date="2014" name="Front. Microbiol.">
        <title>High frequency of phylogenetically diverse reductive dehalogenase-homologous genes in deep subseafloor sedimentary metagenomes.</title>
        <authorList>
            <person name="Kawai M."/>
            <person name="Futagami T."/>
            <person name="Toyoda A."/>
            <person name="Takaki Y."/>
            <person name="Nishi S."/>
            <person name="Hori S."/>
            <person name="Arai W."/>
            <person name="Tsubouchi T."/>
            <person name="Morono Y."/>
            <person name="Uchiyama I."/>
            <person name="Ito T."/>
            <person name="Fujiyama A."/>
            <person name="Inagaki F."/>
            <person name="Takami H."/>
        </authorList>
    </citation>
    <scope>NUCLEOTIDE SEQUENCE</scope>
    <source>
        <strain evidence="1">Expedition CK06-06</strain>
    </source>
</reference>
<protein>
    <submittedName>
        <fullName evidence="1">Uncharacterized protein</fullName>
    </submittedName>
</protein>
<gene>
    <name evidence="1" type="ORF">S06H3_47564</name>
</gene>
<dbReference type="AlphaFoldDB" id="X1MUY4"/>
<evidence type="ECO:0000313" key="1">
    <source>
        <dbReference type="EMBL" id="GAI35078.1"/>
    </source>
</evidence>
<organism evidence="1">
    <name type="scientific">marine sediment metagenome</name>
    <dbReference type="NCBI Taxonomy" id="412755"/>
    <lineage>
        <taxon>unclassified sequences</taxon>
        <taxon>metagenomes</taxon>
        <taxon>ecological metagenomes</taxon>
    </lineage>
</organism>
<accession>X1MUY4</accession>
<comment type="caution">
    <text evidence="1">The sequence shown here is derived from an EMBL/GenBank/DDBJ whole genome shotgun (WGS) entry which is preliminary data.</text>
</comment>
<sequence>MLELEVGDRCRVNVGFDHMDGAVTGEFYAAIWQKRPWDPHDEVLHADKSFSVPSSVDWQPIEDYIDIVITSAISLGTEYGLYVKIMGITGGDIFTEYLANVITIKGIPTVGECRELKITSYDSVLPPSVLEVNPGDTIRVTSEFDYIGPATTGKLYSALWHPSWYDPHDEIAHGEKSITLPDSPEGNHITGYVDIKVPSGFAGTDFGLYAKVTGNLKDAMSPYYDNIIAIVGVPPASDLTLPDPGFEAEPGTYDLGD</sequence>
<proteinExistence type="predicted"/>
<name>X1MUY4_9ZZZZ</name>
<feature type="non-terminal residue" evidence="1">
    <location>
        <position position="257"/>
    </location>
</feature>
<dbReference type="EMBL" id="BARV01029886">
    <property type="protein sequence ID" value="GAI35078.1"/>
    <property type="molecule type" value="Genomic_DNA"/>
</dbReference>